<name>A0A7W3JTM5_9MICO</name>
<evidence type="ECO:0000259" key="3">
    <source>
        <dbReference type="SMART" id="SM00822"/>
    </source>
</evidence>
<proteinExistence type="inferred from homology"/>
<dbReference type="PRINTS" id="PR00081">
    <property type="entry name" value="GDHRDH"/>
</dbReference>
<evidence type="ECO:0000313" key="4">
    <source>
        <dbReference type="EMBL" id="MBA8829046.1"/>
    </source>
</evidence>
<accession>A0A7W3JTM5</accession>
<dbReference type="Pfam" id="PF00106">
    <property type="entry name" value="adh_short"/>
    <property type="match status" value="1"/>
</dbReference>
<evidence type="ECO:0000256" key="1">
    <source>
        <dbReference type="ARBA" id="ARBA00006484"/>
    </source>
</evidence>
<dbReference type="InterPro" id="IPR002347">
    <property type="entry name" value="SDR_fam"/>
</dbReference>
<organism evidence="4 5">
    <name type="scientific">Alpinimonas psychrophila</name>
    <dbReference type="NCBI Taxonomy" id="748908"/>
    <lineage>
        <taxon>Bacteria</taxon>
        <taxon>Bacillati</taxon>
        <taxon>Actinomycetota</taxon>
        <taxon>Actinomycetes</taxon>
        <taxon>Micrococcales</taxon>
        <taxon>Microbacteriaceae</taxon>
        <taxon>Alpinimonas</taxon>
    </lineage>
</organism>
<feature type="domain" description="Ketoreductase" evidence="3">
    <location>
        <begin position="7"/>
        <end position="184"/>
    </location>
</feature>
<dbReference type="GO" id="GO:0016491">
    <property type="term" value="F:oxidoreductase activity"/>
    <property type="evidence" value="ECO:0007669"/>
    <property type="project" value="UniProtKB-KW"/>
</dbReference>
<evidence type="ECO:0000313" key="5">
    <source>
        <dbReference type="Proteomes" id="UP000524237"/>
    </source>
</evidence>
<dbReference type="PANTHER" id="PTHR44196">
    <property type="entry name" value="DEHYDROGENASE/REDUCTASE SDR FAMILY MEMBER 7B"/>
    <property type="match status" value="1"/>
</dbReference>
<gene>
    <name evidence="4" type="ORF">FB555_001144</name>
</gene>
<keyword evidence="2" id="KW-0560">Oxidoreductase</keyword>
<dbReference type="InterPro" id="IPR057326">
    <property type="entry name" value="KR_dom"/>
</dbReference>
<sequence>MTELSGRRILVTGATGGLGSLIARELSAQGAQLVLSARSAESLQALGLDAEMFSVDLLAAGAAQALIDAVTDAGELDGIVIAHGVVAFGPAAEISDETLTTVMTLNQTVPIQLIRAAVPALAASRQAGNEPFILTIAGVVADSPTAGMAVYSASKAGLNAFVSAAQRELRRVGIRVLDARPPHTETGLATRPIAGTAPAMPTGLTPSIVATRIVAAIVNDEKDVPTPAFLPQ</sequence>
<dbReference type="GO" id="GO:0016020">
    <property type="term" value="C:membrane"/>
    <property type="evidence" value="ECO:0007669"/>
    <property type="project" value="TreeGrafter"/>
</dbReference>
<dbReference type="AlphaFoldDB" id="A0A7W3JTM5"/>
<dbReference type="SUPFAM" id="SSF51735">
    <property type="entry name" value="NAD(P)-binding Rossmann-fold domains"/>
    <property type="match status" value="1"/>
</dbReference>
<dbReference type="RefSeq" id="WP_182484474.1">
    <property type="nucleotide sequence ID" value="NZ_JACGWU010000002.1"/>
</dbReference>
<evidence type="ECO:0000256" key="2">
    <source>
        <dbReference type="ARBA" id="ARBA00023002"/>
    </source>
</evidence>
<dbReference type="Gene3D" id="3.40.50.720">
    <property type="entry name" value="NAD(P)-binding Rossmann-like Domain"/>
    <property type="match status" value="1"/>
</dbReference>
<comment type="caution">
    <text evidence="4">The sequence shown here is derived from an EMBL/GenBank/DDBJ whole genome shotgun (WGS) entry which is preliminary data.</text>
</comment>
<dbReference type="InterPro" id="IPR036291">
    <property type="entry name" value="NAD(P)-bd_dom_sf"/>
</dbReference>
<dbReference type="Proteomes" id="UP000524237">
    <property type="component" value="Unassembled WGS sequence"/>
</dbReference>
<dbReference type="PANTHER" id="PTHR44196:SF1">
    <property type="entry name" value="DEHYDROGENASE_REDUCTASE SDR FAMILY MEMBER 7B"/>
    <property type="match status" value="1"/>
</dbReference>
<reference evidence="4 5" key="1">
    <citation type="submission" date="2020-07" db="EMBL/GenBank/DDBJ databases">
        <title>Sequencing the genomes of 1000 actinobacteria strains.</title>
        <authorList>
            <person name="Klenk H.-P."/>
        </authorList>
    </citation>
    <scope>NUCLEOTIDE SEQUENCE [LARGE SCALE GENOMIC DNA]</scope>
    <source>
        <strain evidence="4 5">DSM 23737</strain>
    </source>
</reference>
<dbReference type="SMART" id="SM00822">
    <property type="entry name" value="PKS_KR"/>
    <property type="match status" value="1"/>
</dbReference>
<protein>
    <submittedName>
        <fullName evidence="4">Cyclic-di-GMP-binding biofilm dispersal mediator protein</fullName>
    </submittedName>
</protein>
<keyword evidence="5" id="KW-1185">Reference proteome</keyword>
<dbReference type="EMBL" id="JACGWU010000002">
    <property type="protein sequence ID" value="MBA8829046.1"/>
    <property type="molecule type" value="Genomic_DNA"/>
</dbReference>
<dbReference type="CDD" id="cd05233">
    <property type="entry name" value="SDR_c"/>
    <property type="match status" value="1"/>
</dbReference>
<comment type="similarity">
    <text evidence="1">Belongs to the short-chain dehydrogenases/reductases (SDR) family.</text>
</comment>